<reference evidence="2 3" key="1">
    <citation type="journal article" date="2014" name="Int. J. Syst. Evol. Microbiol.">
        <title>Nitrososphaera viennensis gen. nov., sp. nov., an aerobic and mesophilic, ammonia-oxidizing archaeon from soil and a member of the archaeal phylum Thaumarchaeota.</title>
        <authorList>
            <person name="Stieglmeier M."/>
            <person name="Klingl A."/>
            <person name="Alves R.J."/>
            <person name="Rittmann S.K."/>
            <person name="Melcher M."/>
            <person name="Leisch N."/>
            <person name="Schleper C."/>
        </authorList>
    </citation>
    <scope>NUCLEOTIDE SEQUENCE [LARGE SCALE GENOMIC DNA]</scope>
    <source>
        <strain evidence="2">EN76</strain>
    </source>
</reference>
<evidence type="ECO:0000313" key="2">
    <source>
        <dbReference type="EMBL" id="AIC16422.1"/>
    </source>
</evidence>
<accession>A0A060HTK8</accession>
<sequence>MIGGPVRNMLAKIAAAATATIATIVSTARMAFAASTNTSLPPEYMEMLRLAQQKVHAATQPGAFGNGVPVLYGVDLMTLLPWIGIAGAAAVTAIYAARLLAPKIRGGALLA</sequence>
<protein>
    <submittedName>
        <fullName evidence="2">Uncharacterized protein</fullName>
    </submittedName>
</protein>
<organism evidence="2 3">
    <name type="scientific">Nitrososphaera viennensis EN76</name>
    <dbReference type="NCBI Taxonomy" id="926571"/>
    <lineage>
        <taxon>Archaea</taxon>
        <taxon>Nitrososphaerota</taxon>
        <taxon>Nitrososphaeria</taxon>
        <taxon>Nitrososphaerales</taxon>
        <taxon>Nitrososphaeraceae</taxon>
        <taxon>Nitrososphaera</taxon>
    </lineage>
</organism>
<name>A0A060HTK8_9ARCH</name>
<proteinExistence type="predicted"/>
<dbReference type="Proteomes" id="UP000027093">
    <property type="component" value="Chromosome"/>
</dbReference>
<evidence type="ECO:0000313" key="3">
    <source>
        <dbReference type="Proteomes" id="UP000027093"/>
    </source>
</evidence>
<gene>
    <name evidence="2" type="ORF">NVIE_021570</name>
</gene>
<keyword evidence="1" id="KW-1133">Transmembrane helix</keyword>
<evidence type="ECO:0000256" key="1">
    <source>
        <dbReference type="SAM" id="Phobius"/>
    </source>
</evidence>
<dbReference type="KEGG" id="nvn:NVIE_021570"/>
<feature type="transmembrane region" description="Helical" evidence="1">
    <location>
        <begin position="79"/>
        <end position="101"/>
    </location>
</feature>
<dbReference type="AlphaFoldDB" id="A0A060HTK8"/>
<dbReference type="HOGENOM" id="CLU_2152696_0_0_2"/>
<keyword evidence="3" id="KW-1185">Reference proteome</keyword>
<keyword evidence="1" id="KW-0472">Membrane</keyword>
<keyword evidence="1" id="KW-0812">Transmembrane</keyword>
<dbReference type="EMBL" id="CP007536">
    <property type="protein sequence ID" value="AIC16422.1"/>
    <property type="molecule type" value="Genomic_DNA"/>
</dbReference>